<proteinExistence type="inferred from homology"/>
<reference evidence="8" key="2">
    <citation type="submission" date="2020-12" db="EMBL/GenBank/DDBJ databases">
        <title>New Spironucleus salmonicida genome in near-complete chromosomes.</title>
        <authorList>
            <person name="Xu F."/>
            <person name="Kurt Z."/>
            <person name="Jimenez-Gonzalez A."/>
            <person name="Astvaldsson A."/>
            <person name="Andersson J.O."/>
            <person name="Svard S.G."/>
        </authorList>
    </citation>
    <scope>NUCLEOTIDE SEQUENCE</scope>
    <source>
        <strain evidence="8">ATCC 50377</strain>
    </source>
</reference>
<accession>V6LM42</accession>
<gene>
    <name evidence="7" type="ORF">SS50377_15347</name>
    <name evidence="8" type="ORF">SS50377_26003</name>
</gene>
<keyword evidence="5" id="KW-0119">Carbohydrate metabolism</keyword>
<dbReference type="EMBL" id="AUWU02000006">
    <property type="protein sequence ID" value="KAH0571807.1"/>
    <property type="molecule type" value="Genomic_DNA"/>
</dbReference>
<dbReference type="EMBL" id="KI546110">
    <property type="protein sequence ID" value="EST44776.1"/>
    <property type="molecule type" value="Genomic_DNA"/>
</dbReference>
<protein>
    <submittedName>
        <fullName evidence="7">UDP-glucose 4-epimerase</fullName>
    </submittedName>
</protein>
<reference evidence="7 8" key="1">
    <citation type="journal article" date="2014" name="PLoS Genet.">
        <title>The Genome of Spironucleus salmonicida Highlights a Fish Pathogen Adapted to Fluctuating Environments.</title>
        <authorList>
            <person name="Xu F."/>
            <person name="Jerlstrom-Hultqvist J."/>
            <person name="Einarsson E."/>
            <person name="Astvaldsson A."/>
            <person name="Svard S.G."/>
            <person name="Andersson J.O."/>
        </authorList>
    </citation>
    <scope>NUCLEOTIDE SEQUENCE</scope>
    <source>
        <strain evidence="8">ATCC 50377</strain>
    </source>
</reference>
<evidence type="ECO:0000313" key="7">
    <source>
        <dbReference type="EMBL" id="EST44776.1"/>
    </source>
</evidence>
<dbReference type="Pfam" id="PF01370">
    <property type="entry name" value="Epimerase"/>
    <property type="match status" value="1"/>
</dbReference>
<evidence type="ECO:0000256" key="1">
    <source>
        <dbReference type="ARBA" id="ARBA00001911"/>
    </source>
</evidence>
<evidence type="ECO:0000256" key="2">
    <source>
        <dbReference type="ARBA" id="ARBA00007637"/>
    </source>
</evidence>
<keyword evidence="4" id="KW-0413">Isomerase</keyword>
<evidence type="ECO:0000256" key="5">
    <source>
        <dbReference type="ARBA" id="ARBA00023277"/>
    </source>
</evidence>
<comment type="similarity">
    <text evidence="2">Belongs to the NAD(P)-dependent epimerase/dehydratase family.</text>
</comment>
<dbReference type="AlphaFoldDB" id="V6LM42"/>
<dbReference type="GO" id="GO:0006012">
    <property type="term" value="P:galactose metabolic process"/>
    <property type="evidence" value="ECO:0007669"/>
    <property type="project" value="InterPro"/>
</dbReference>
<evidence type="ECO:0000259" key="6">
    <source>
        <dbReference type="Pfam" id="PF01370"/>
    </source>
</evidence>
<dbReference type="Gene3D" id="3.40.50.720">
    <property type="entry name" value="NAD(P)-binding Rossmann-like Domain"/>
    <property type="match status" value="1"/>
</dbReference>
<sequence length="321" mass="35136">MSILVAGGAGYIGSFVARAFIRAGFDVVIYDNLSTGHQESLPKIAKFVKGDVLDHQLMVHTLKTHGIVLIVHLCAFSLVSESVSNPIKYFDNNICGAVQLLKAMETVGVKKLVFSSTAAVYGVRSEKITEDIAPAPINPYGVSKHVIEQMLRCVDCDSVALRYFNAGGAGDGVGELHDPETHLVPCVCERFLQGQKCDVFGSDYATKDGTCVRDYIHVRDLADAHVLAAQRILGRNCQRGLEVYNLGSAEGYSVLEVVSEIQKCIPGNFQIQNRRDGDPDFLVAENAKARSVLGWSPKYDLKDIVMDACKWHKNGRKFAVE</sequence>
<evidence type="ECO:0000313" key="8">
    <source>
        <dbReference type="EMBL" id="KAH0571807.1"/>
    </source>
</evidence>
<dbReference type="InterPro" id="IPR036291">
    <property type="entry name" value="NAD(P)-bd_dom_sf"/>
</dbReference>
<name>V6LM42_9EUKA</name>
<comment type="cofactor">
    <cofactor evidence="1">
        <name>NAD(+)</name>
        <dbReference type="ChEBI" id="CHEBI:57540"/>
    </cofactor>
</comment>
<dbReference type="PANTHER" id="PTHR43725">
    <property type="entry name" value="UDP-GLUCOSE 4-EPIMERASE"/>
    <property type="match status" value="1"/>
</dbReference>
<dbReference type="InterPro" id="IPR005886">
    <property type="entry name" value="UDP_G4E"/>
</dbReference>
<feature type="domain" description="NAD-dependent epimerase/dehydratase" evidence="6">
    <location>
        <begin position="3"/>
        <end position="232"/>
    </location>
</feature>
<keyword evidence="9" id="KW-1185">Reference proteome</keyword>
<evidence type="ECO:0000313" key="9">
    <source>
        <dbReference type="Proteomes" id="UP000018208"/>
    </source>
</evidence>
<organism evidence="7">
    <name type="scientific">Spironucleus salmonicida</name>
    <dbReference type="NCBI Taxonomy" id="348837"/>
    <lineage>
        <taxon>Eukaryota</taxon>
        <taxon>Metamonada</taxon>
        <taxon>Diplomonadida</taxon>
        <taxon>Hexamitidae</taxon>
        <taxon>Hexamitinae</taxon>
        <taxon>Spironucleus</taxon>
    </lineage>
</organism>
<dbReference type="SUPFAM" id="SSF51735">
    <property type="entry name" value="NAD(P)-binding Rossmann-fold domains"/>
    <property type="match status" value="1"/>
</dbReference>
<dbReference type="VEuPathDB" id="GiardiaDB:SS50377_26003"/>
<dbReference type="GO" id="GO:0003978">
    <property type="term" value="F:UDP-glucose 4-epimerase activity"/>
    <property type="evidence" value="ECO:0007669"/>
    <property type="project" value="InterPro"/>
</dbReference>
<evidence type="ECO:0000256" key="4">
    <source>
        <dbReference type="ARBA" id="ARBA00023235"/>
    </source>
</evidence>
<evidence type="ECO:0000256" key="3">
    <source>
        <dbReference type="ARBA" id="ARBA00023027"/>
    </source>
</evidence>
<dbReference type="OrthoDB" id="9402762at2759"/>
<dbReference type="Gene3D" id="3.90.25.10">
    <property type="entry name" value="UDP-galactose 4-epimerase, domain 1"/>
    <property type="match status" value="1"/>
</dbReference>
<dbReference type="NCBIfam" id="TIGR01179">
    <property type="entry name" value="galE"/>
    <property type="match status" value="1"/>
</dbReference>
<dbReference type="Proteomes" id="UP000018208">
    <property type="component" value="Unassembled WGS sequence"/>
</dbReference>
<dbReference type="PANTHER" id="PTHR43725:SF53">
    <property type="entry name" value="UDP-ARABINOSE 4-EPIMERASE 1"/>
    <property type="match status" value="1"/>
</dbReference>
<keyword evidence="3" id="KW-0520">NAD</keyword>
<dbReference type="InterPro" id="IPR001509">
    <property type="entry name" value="Epimerase_deHydtase"/>
</dbReference>